<gene>
    <name evidence="2" type="ORF">ACFOSU_00560</name>
</gene>
<accession>A0ABV7EL22</accession>
<dbReference type="InterPro" id="IPR051262">
    <property type="entry name" value="SMP-30/CGR1_Lactonase"/>
</dbReference>
<name>A0ABV7EL22_9GAMM</name>
<dbReference type="InterPro" id="IPR011042">
    <property type="entry name" value="6-blade_b-propeller_TolB-like"/>
</dbReference>
<dbReference type="Gene3D" id="2.120.10.30">
    <property type="entry name" value="TolB, C-terminal domain"/>
    <property type="match status" value="1"/>
</dbReference>
<dbReference type="EMBL" id="JBHRSS010000001">
    <property type="protein sequence ID" value="MFC3102377.1"/>
    <property type="molecule type" value="Genomic_DNA"/>
</dbReference>
<sequence length="310" mass="33749">MPMFAPPEIIKSRVFARLPDRLRNTGQRTRWGDAQRPGHTFDSFLEGPSFDRDGNLYVVDIPYGRVFRISPAGEFDLVTEYDGEPNGLKIHADGRIFIADYRNGIMQLDPGSGEVTAILERRYAERFKGVNDLVFASNGDMYFTDQGQTGLQDPTGRVYRLRADGRLELLLNNVPSPNGIVLDPAEKTLYVAVTRGNCVWRVPLQPDGGTSKVGLFIQLSGGWGGPDGLAVDSEGGLLIAHAGFGAVWHFSPLGEPLHRIVSEVGVATTNIAFGGAGNRELYITESESGSILTAELPVAGQPMYSHQSRG</sequence>
<proteinExistence type="predicted"/>
<reference evidence="3" key="1">
    <citation type="journal article" date="2019" name="Int. J. Syst. Evol. Microbiol.">
        <title>The Global Catalogue of Microorganisms (GCM) 10K type strain sequencing project: providing services to taxonomists for standard genome sequencing and annotation.</title>
        <authorList>
            <consortium name="The Broad Institute Genomics Platform"/>
            <consortium name="The Broad Institute Genome Sequencing Center for Infectious Disease"/>
            <person name="Wu L."/>
            <person name="Ma J."/>
        </authorList>
    </citation>
    <scope>NUCLEOTIDE SEQUENCE [LARGE SCALE GENOMIC DNA]</scope>
    <source>
        <strain evidence="3">KCTC 52640</strain>
    </source>
</reference>
<dbReference type="InterPro" id="IPR013658">
    <property type="entry name" value="SGL"/>
</dbReference>
<dbReference type="Pfam" id="PF08450">
    <property type="entry name" value="SGL"/>
    <property type="match status" value="1"/>
</dbReference>
<dbReference type="PANTHER" id="PTHR47572">
    <property type="entry name" value="LIPOPROTEIN-RELATED"/>
    <property type="match status" value="1"/>
</dbReference>
<comment type="caution">
    <text evidence="2">The sequence shown here is derived from an EMBL/GenBank/DDBJ whole genome shotgun (WGS) entry which is preliminary data.</text>
</comment>
<dbReference type="Proteomes" id="UP001595462">
    <property type="component" value="Unassembled WGS sequence"/>
</dbReference>
<dbReference type="InterPro" id="IPR005511">
    <property type="entry name" value="SMP-30"/>
</dbReference>
<keyword evidence="3" id="KW-1185">Reference proteome</keyword>
<dbReference type="PANTHER" id="PTHR47572:SF5">
    <property type="entry name" value="BLR2277 PROTEIN"/>
    <property type="match status" value="1"/>
</dbReference>
<feature type="domain" description="SMP-30/Gluconolactonase/LRE-like region" evidence="1">
    <location>
        <begin position="46"/>
        <end position="285"/>
    </location>
</feature>
<organism evidence="2 3">
    <name type="scientific">Salinisphaera aquimarina</name>
    <dbReference type="NCBI Taxonomy" id="2094031"/>
    <lineage>
        <taxon>Bacteria</taxon>
        <taxon>Pseudomonadati</taxon>
        <taxon>Pseudomonadota</taxon>
        <taxon>Gammaproteobacteria</taxon>
        <taxon>Salinisphaerales</taxon>
        <taxon>Salinisphaeraceae</taxon>
        <taxon>Salinisphaera</taxon>
    </lineage>
</organism>
<evidence type="ECO:0000259" key="1">
    <source>
        <dbReference type="Pfam" id="PF08450"/>
    </source>
</evidence>
<evidence type="ECO:0000313" key="3">
    <source>
        <dbReference type="Proteomes" id="UP001595462"/>
    </source>
</evidence>
<dbReference type="RefSeq" id="WP_380685373.1">
    <property type="nucleotide sequence ID" value="NZ_JBHRSS010000001.1"/>
</dbReference>
<protein>
    <submittedName>
        <fullName evidence="2">SMP-30/gluconolactonase/LRE family protein</fullName>
    </submittedName>
</protein>
<evidence type="ECO:0000313" key="2">
    <source>
        <dbReference type="EMBL" id="MFC3102377.1"/>
    </source>
</evidence>
<dbReference type="PRINTS" id="PR01790">
    <property type="entry name" value="SMP30FAMILY"/>
</dbReference>
<dbReference type="SUPFAM" id="SSF63829">
    <property type="entry name" value="Calcium-dependent phosphotriesterase"/>
    <property type="match status" value="1"/>
</dbReference>